<evidence type="ECO:0000313" key="3">
    <source>
        <dbReference type="EMBL" id="KAK5163930.1"/>
    </source>
</evidence>
<comment type="caution">
    <text evidence="3">The sequence shown here is derived from an EMBL/GenBank/DDBJ whole genome shotgun (WGS) entry which is preliminary data.</text>
</comment>
<dbReference type="GeneID" id="89931654"/>
<sequence>MRSAIFAAAFATTALAANTARAAKCMSDSQAQHVADNFRTLIADYSDDLADKTMTTDFTDYSAGVNTLINSGCTGPQDLNGPTFSSLEEFKAGQGSQPAIPFEQLNIWHTCDTVIIRWRSEGPGQEPEPVTGNIVIEATPNKPRKAKSEPWLIQTVYSEFNSGAWLVNLGVFEPTCPAPPPPGVKRSIGI</sequence>
<evidence type="ECO:0000256" key="1">
    <source>
        <dbReference type="SAM" id="SignalP"/>
    </source>
</evidence>
<dbReference type="AlphaFoldDB" id="A0AAV9NVQ1"/>
<gene>
    <name evidence="3" type="ORF">LTR77_010325</name>
</gene>
<reference evidence="3 4" key="1">
    <citation type="submission" date="2023-08" db="EMBL/GenBank/DDBJ databases">
        <title>Black Yeasts Isolated from many extreme environments.</title>
        <authorList>
            <person name="Coleine C."/>
            <person name="Stajich J.E."/>
            <person name="Selbmann L."/>
        </authorList>
    </citation>
    <scope>NUCLEOTIDE SEQUENCE [LARGE SCALE GENOMIC DNA]</scope>
    <source>
        <strain evidence="3 4">CCFEE 5935</strain>
    </source>
</reference>
<evidence type="ECO:0000259" key="2">
    <source>
        <dbReference type="Pfam" id="PF26534"/>
    </source>
</evidence>
<name>A0AAV9NVQ1_9PEZI</name>
<proteinExistence type="predicted"/>
<feature type="domain" description="NTF2-like" evidence="2">
    <location>
        <begin position="24"/>
        <end position="171"/>
    </location>
</feature>
<keyword evidence="1" id="KW-0732">Signal</keyword>
<feature type="signal peptide" evidence="1">
    <location>
        <begin position="1"/>
        <end position="16"/>
    </location>
</feature>
<feature type="chain" id="PRO_5044024158" description="NTF2-like domain-containing protein" evidence="1">
    <location>
        <begin position="17"/>
        <end position="190"/>
    </location>
</feature>
<accession>A0AAV9NVQ1</accession>
<organism evidence="3 4">
    <name type="scientific">Saxophila tyrrhenica</name>
    <dbReference type="NCBI Taxonomy" id="1690608"/>
    <lineage>
        <taxon>Eukaryota</taxon>
        <taxon>Fungi</taxon>
        <taxon>Dikarya</taxon>
        <taxon>Ascomycota</taxon>
        <taxon>Pezizomycotina</taxon>
        <taxon>Dothideomycetes</taxon>
        <taxon>Dothideomycetidae</taxon>
        <taxon>Mycosphaerellales</taxon>
        <taxon>Extremaceae</taxon>
        <taxon>Saxophila</taxon>
    </lineage>
</organism>
<keyword evidence="4" id="KW-1185">Reference proteome</keyword>
<dbReference type="Proteomes" id="UP001337655">
    <property type="component" value="Unassembled WGS sequence"/>
</dbReference>
<protein>
    <recommendedName>
        <fullName evidence="2">NTF2-like domain-containing protein</fullName>
    </recommendedName>
</protein>
<evidence type="ECO:0000313" key="4">
    <source>
        <dbReference type="Proteomes" id="UP001337655"/>
    </source>
</evidence>
<dbReference type="InterPro" id="IPR058645">
    <property type="entry name" value="NTF2-like_dom_7"/>
</dbReference>
<dbReference type="EMBL" id="JAVRRT010000022">
    <property type="protein sequence ID" value="KAK5163930.1"/>
    <property type="molecule type" value="Genomic_DNA"/>
</dbReference>
<dbReference type="Pfam" id="PF26534">
    <property type="entry name" value="NTF2_7"/>
    <property type="match status" value="1"/>
</dbReference>
<dbReference type="RefSeq" id="XP_064654294.1">
    <property type="nucleotide sequence ID" value="XM_064807547.1"/>
</dbReference>